<feature type="compositionally biased region" description="Basic and acidic residues" evidence="1">
    <location>
        <begin position="462"/>
        <end position="472"/>
    </location>
</feature>
<dbReference type="REBASE" id="344739">
    <property type="entry name" value="M.BspYN101DndCP"/>
</dbReference>
<dbReference type="InterPro" id="IPR017598">
    <property type="entry name" value="SulphurTrfase_DndC"/>
</dbReference>
<organism evidence="3 4">
    <name type="scientific">Persicimonas caeni</name>
    <dbReference type="NCBI Taxonomy" id="2292766"/>
    <lineage>
        <taxon>Bacteria</taxon>
        <taxon>Deltaproteobacteria</taxon>
        <taxon>Bradymonadales</taxon>
        <taxon>Bradymonadaceae</taxon>
        <taxon>Persicimonas</taxon>
    </lineage>
</organism>
<dbReference type="Gene3D" id="3.40.50.620">
    <property type="entry name" value="HUPs"/>
    <property type="match status" value="1"/>
</dbReference>
<dbReference type="SUPFAM" id="SSF52402">
    <property type="entry name" value="Adenine nucleotide alpha hydrolases-like"/>
    <property type="match status" value="1"/>
</dbReference>
<dbReference type="OrthoDB" id="9774475at2"/>
<evidence type="ECO:0000313" key="4">
    <source>
        <dbReference type="Proteomes" id="UP000315995"/>
    </source>
</evidence>
<feature type="region of interest" description="Disordered" evidence="1">
    <location>
        <begin position="462"/>
        <end position="486"/>
    </location>
</feature>
<reference evidence="3 4" key="1">
    <citation type="submission" date="2019-06" db="EMBL/GenBank/DDBJ databases">
        <title>Persicimonas caeni gen. nov., sp. nov., a predatory bacterium isolated from solar saltern.</title>
        <authorList>
            <person name="Wang S."/>
        </authorList>
    </citation>
    <scope>NUCLEOTIDE SEQUENCE [LARGE SCALE GENOMIC DNA]</scope>
    <source>
        <strain evidence="3 4">YN101</strain>
    </source>
</reference>
<dbReference type="PANTHER" id="PTHR43196">
    <property type="entry name" value="SULFATE ADENYLYLTRANSFERASE SUBUNIT 2"/>
    <property type="match status" value="1"/>
</dbReference>
<evidence type="ECO:0000313" key="3">
    <source>
        <dbReference type="EMBL" id="QDG50511.1"/>
    </source>
</evidence>
<protein>
    <submittedName>
        <fullName evidence="3">DNA phosphorothioation system sulfurtransferase DndC</fullName>
    </submittedName>
</protein>
<dbReference type="InterPro" id="IPR014729">
    <property type="entry name" value="Rossmann-like_a/b/a_fold"/>
</dbReference>
<dbReference type="Proteomes" id="UP000315995">
    <property type="component" value="Chromosome"/>
</dbReference>
<accession>A0A4Y6PQ85</accession>
<dbReference type="InterPro" id="IPR002500">
    <property type="entry name" value="PAPS_reduct_dom"/>
</dbReference>
<evidence type="ECO:0000256" key="1">
    <source>
        <dbReference type="SAM" id="MobiDB-lite"/>
    </source>
</evidence>
<dbReference type="Pfam" id="PF01507">
    <property type="entry name" value="PAPS_reduct"/>
    <property type="match status" value="1"/>
</dbReference>
<name>A0A4Y6PQ85_PERCE</name>
<dbReference type="AlphaFoldDB" id="A0A4Y6PQ85"/>
<dbReference type="PANTHER" id="PTHR43196:SF2">
    <property type="entry name" value="PHOSPHOADENOSINE PHOSPHOSULFATE REDUCTASE"/>
    <property type="match status" value="1"/>
</dbReference>
<feature type="domain" description="Phosphoadenosine phosphosulphate reductase" evidence="2">
    <location>
        <begin position="36"/>
        <end position="219"/>
    </location>
</feature>
<keyword evidence="4" id="KW-1185">Reference proteome</keyword>
<evidence type="ECO:0000259" key="2">
    <source>
        <dbReference type="Pfam" id="PF01507"/>
    </source>
</evidence>
<accession>A0A5B8Y197</accession>
<dbReference type="GO" id="GO:0016740">
    <property type="term" value="F:transferase activity"/>
    <property type="evidence" value="ECO:0007669"/>
    <property type="project" value="UniProtKB-KW"/>
</dbReference>
<dbReference type="EMBL" id="CP041186">
    <property type="protein sequence ID" value="QDG50511.1"/>
    <property type="molecule type" value="Genomic_DNA"/>
</dbReference>
<dbReference type="NCBIfam" id="TIGR03183">
    <property type="entry name" value="DNA_S_dndC"/>
    <property type="match status" value="1"/>
</dbReference>
<dbReference type="RefSeq" id="WP_141197003.1">
    <property type="nucleotide sequence ID" value="NZ_CP041186.1"/>
</dbReference>
<proteinExistence type="predicted"/>
<dbReference type="InterPro" id="IPR050128">
    <property type="entry name" value="Sulfate_adenylyltrnsfr_sub2"/>
</dbReference>
<sequence>MKNSERSVFTDGYKSVLQNLRREIRRLYLSRQSTWVIAYSGGKDSTATLQLVWSALSDLSPEELTNPIEVISVDTGVENPVVRQWVGEAMLEIQQAAAASQLPVRTHILEPHVDDSFWVNLIGRGYPAPGPRFRWCTDRLKIRPTEQFLRDQIAGNQEVILVLGSRTAESAAREKALTSRNHLRRGRALRLYDRSPGTLLYTPIENWTTDDVWLHLLQDRNPAGIDNERLLDLYRGASADHECPLVADTAMPSCGNSRFGCWVCTVVSEDRSMRAMIANEPRYGWMRPLLELRDELSERDDLHRELSRHKGRVILHSGNPVRGGYDQDGRAYWLRRVLQTQRALQEHGGQASEYAELITLEHLEEIRRIWVVEKHEIEDRLPLIWQEEMGEAYPGSQIDSAIPFDREELELLRQAMPDCPECFDLVRSLFEVEHRHQTMVRRAGLFEALDAKIREHFRNDEAAIDRSRREQQANDAVSGAGGGSGL</sequence>
<keyword evidence="3" id="KW-0808">Transferase</keyword>
<gene>
    <name evidence="3" type="primary">dndC</name>
    <name evidence="3" type="ORF">FIV42_07125</name>
</gene>